<reference evidence="1 2" key="1">
    <citation type="journal article" date="2023" name="bioRxiv">
        <title>High-quality genome assemblies of four members of thePodospora anserinaspecies complex.</title>
        <authorList>
            <person name="Ament-Velasquez S.L."/>
            <person name="Vogan A.A."/>
            <person name="Wallerman O."/>
            <person name="Hartmann F."/>
            <person name="Gautier V."/>
            <person name="Silar P."/>
            <person name="Giraud T."/>
            <person name="Johannesson H."/>
        </authorList>
    </citation>
    <scope>NUCLEOTIDE SEQUENCE [LARGE SCALE GENOMIC DNA]</scope>
    <source>
        <strain evidence="1 2">CBS 415.72m</strain>
    </source>
</reference>
<gene>
    <name evidence="1" type="ORF">QC762_105679</name>
</gene>
<evidence type="ECO:0000313" key="2">
    <source>
        <dbReference type="Proteomes" id="UP001323405"/>
    </source>
</evidence>
<protein>
    <submittedName>
        <fullName evidence="1">Uncharacterized protein</fullName>
    </submittedName>
</protein>
<proteinExistence type="predicted"/>
<keyword evidence="2" id="KW-1185">Reference proteome</keyword>
<accession>A0ABR0GT24</accession>
<evidence type="ECO:0000313" key="1">
    <source>
        <dbReference type="EMBL" id="KAK4658905.1"/>
    </source>
</evidence>
<sequence>MISVIFLLAQTKTLSRQQISDQTQNLSAFDLHLATDQKLQNPPGLPPTQSLTIRLQKLVREPLTPSHSLVSVFCNAVVCQQIETSDLRSGWLSTGKFRASSLAKSLFSSPAPPASSRLFYAAQLLRPSTEKSYQALHHTRRAIPVCRSSSGRTVKLVHKATLRHYNPSVSLAPLWSSVLSSSHIC</sequence>
<comment type="caution">
    <text evidence="1">The sequence shown here is derived from an EMBL/GenBank/DDBJ whole genome shotgun (WGS) entry which is preliminary data.</text>
</comment>
<dbReference type="RefSeq" id="XP_062747877.1">
    <property type="nucleotide sequence ID" value="XM_062884957.1"/>
</dbReference>
<name>A0ABR0GT24_9PEZI</name>
<dbReference type="InterPro" id="IPR022357">
    <property type="entry name" value="MIP_CS"/>
</dbReference>
<dbReference type="PROSITE" id="PS00221">
    <property type="entry name" value="MIP"/>
    <property type="match status" value="1"/>
</dbReference>
<organism evidence="1 2">
    <name type="scientific">Podospora pseudocomata</name>
    <dbReference type="NCBI Taxonomy" id="2093779"/>
    <lineage>
        <taxon>Eukaryota</taxon>
        <taxon>Fungi</taxon>
        <taxon>Dikarya</taxon>
        <taxon>Ascomycota</taxon>
        <taxon>Pezizomycotina</taxon>
        <taxon>Sordariomycetes</taxon>
        <taxon>Sordariomycetidae</taxon>
        <taxon>Sordariales</taxon>
        <taxon>Podosporaceae</taxon>
        <taxon>Podospora</taxon>
    </lineage>
</organism>
<dbReference type="Proteomes" id="UP001323405">
    <property type="component" value="Unassembled WGS sequence"/>
</dbReference>
<dbReference type="EMBL" id="JAFFHA010000001">
    <property type="protein sequence ID" value="KAK4658905.1"/>
    <property type="molecule type" value="Genomic_DNA"/>
</dbReference>
<dbReference type="GeneID" id="87904864"/>